<dbReference type="EMBL" id="CM024806">
    <property type="protein sequence ID" value="KAG8008949.1"/>
    <property type="molecule type" value="Genomic_DNA"/>
</dbReference>
<feature type="non-terminal residue" evidence="1">
    <location>
        <position position="1"/>
    </location>
</feature>
<evidence type="ECO:0000313" key="2">
    <source>
        <dbReference type="Proteomes" id="UP000805704"/>
    </source>
</evidence>
<sequence length="151" mass="17306">HLYFERVSLRDSETLIHSLHYLLFSGAAVLALYRISLWHLRVSMEVREEVLDILQKVWTKLQGLPQASPLELGAFFVLILFVVKATESPEEWVDWFLHRLHQEPWALGGLVVTGLFVLTVLSLIIFALLYGCCCSQVGSNQERNQKKNTVI</sequence>
<dbReference type="Proteomes" id="UP000805704">
    <property type="component" value="Chromosome 18"/>
</dbReference>
<proteinExistence type="predicted"/>
<reference evidence="1" key="1">
    <citation type="submission" date="2020-04" db="EMBL/GenBank/DDBJ databases">
        <title>A chromosome-scale assembly and high-density genetic map of the yellow drum (Nibea albiflora) genome.</title>
        <authorList>
            <person name="Xu D."/>
            <person name="Zhang W."/>
            <person name="Chen R."/>
            <person name="Tan P."/>
            <person name="Wang L."/>
            <person name="Song H."/>
            <person name="Tian L."/>
            <person name="Zhu Q."/>
            <person name="Wang B."/>
        </authorList>
    </citation>
    <scope>NUCLEOTIDE SEQUENCE</scope>
    <source>
        <strain evidence="1">ZJHYS-2018</strain>
    </source>
</reference>
<gene>
    <name evidence="1" type="ORF">GBF38_011511</name>
</gene>
<keyword evidence="2" id="KW-1185">Reference proteome</keyword>
<protein>
    <submittedName>
        <fullName evidence="1">Uncharacterized protein</fullName>
    </submittedName>
</protein>
<organism evidence="1 2">
    <name type="scientific">Nibea albiflora</name>
    <name type="common">Yellow drum</name>
    <name type="synonym">Corvina albiflora</name>
    <dbReference type="NCBI Taxonomy" id="240163"/>
    <lineage>
        <taxon>Eukaryota</taxon>
        <taxon>Metazoa</taxon>
        <taxon>Chordata</taxon>
        <taxon>Craniata</taxon>
        <taxon>Vertebrata</taxon>
        <taxon>Euteleostomi</taxon>
        <taxon>Actinopterygii</taxon>
        <taxon>Neopterygii</taxon>
        <taxon>Teleostei</taxon>
        <taxon>Neoteleostei</taxon>
        <taxon>Acanthomorphata</taxon>
        <taxon>Eupercaria</taxon>
        <taxon>Sciaenidae</taxon>
        <taxon>Nibea</taxon>
    </lineage>
</organism>
<accession>A0ACB7F441</accession>
<name>A0ACB7F441_NIBAL</name>
<comment type="caution">
    <text evidence="1">The sequence shown here is derived from an EMBL/GenBank/DDBJ whole genome shotgun (WGS) entry which is preliminary data.</text>
</comment>
<evidence type="ECO:0000313" key="1">
    <source>
        <dbReference type="EMBL" id="KAG8008949.1"/>
    </source>
</evidence>